<reference evidence="1" key="1">
    <citation type="submission" date="2023-10" db="EMBL/GenBank/DDBJ databases">
        <title>Genome assembly of Pristionchus species.</title>
        <authorList>
            <person name="Yoshida K."/>
            <person name="Sommer R.J."/>
        </authorList>
    </citation>
    <scope>NUCLEOTIDE SEQUENCE</scope>
    <source>
        <strain evidence="1">RS0144</strain>
    </source>
</reference>
<organism evidence="1 2">
    <name type="scientific">Pristionchus entomophagus</name>
    <dbReference type="NCBI Taxonomy" id="358040"/>
    <lineage>
        <taxon>Eukaryota</taxon>
        <taxon>Metazoa</taxon>
        <taxon>Ecdysozoa</taxon>
        <taxon>Nematoda</taxon>
        <taxon>Chromadorea</taxon>
        <taxon>Rhabditida</taxon>
        <taxon>Rhabditina</taxon>
        <taxon>Diplogasteromorpha</taxon>
        <taxon>Diplogasteroidea</taxon>
        <taxon>Neodiplogasteridae</taxon>
        <taxon>Pristionchus</taxon>
    </lineage>
</organism>
<keyword evidence="2" id="KW-1185">Reference proteome</keyword>
<dbReference type="AlphaFoldDB" id="A0AAV5S9Y0"/>
<dbReference type="EMBL" id="BTSX01000001">
    <property type="protein sequence ID" value="GMS79342.1"/>
    <property type="molecule type" value="Genomic_DNA"/>
</dbReference>
<evidence type="ECO:0000313" key="1">
    <source>
        <dbReference type="EMBL" id="GMS79342.1"/>
    </source>
</evidence>
<name>A0AAV5S9Y0_9BILA</name>
<dbReference type="Proteomes" id="UP001432027">
    <property type="component" value="Unassembled WGS sequence"/>
</dbReference>
<protein>
    <submittedName>
        <fullName evidence="1">Uncharacterized protein</fullName>
    </submittedName>
</protein>
<feature type="non-terminal residue" evidence="1">
    <location>
        <position position="109"/>
    </location>
</feature>
<sequence length="109" mass="12537">RRFVNCHTNERSEYFWTVSGDRISIPAIPSNYEEADKFLVPAELRKVPAIVVQSQGYWTYMWSYALGDRLAIITDDDNSIIGQWKSVTVVPTFPHAFSIHGCKYTVVKH</sequence>
<comment type="caution">
    <text evidence="1">The sequence shown here is derived from an EMBL/GenBank/DDBJ whole genome shotgun (WGS) entry which is preliminary data.</text>
</comment>
<gene>
    <name evidence="1" type="ORF">PENTCL1PPCAC_1517</name>
</gene>
<evidence type="ECO:0000313" key="2">
    <source>
        <dbReference type="Proteomes" id="UP001432027"/>
    </source>
</evidence>
<feature type="non-terminal residue" evidence="1">
    <location>
        <position position="1"/>
    </location>
</feature>
<accession>A0AAV5S9Y0</accession>
<proteinExistence type="predicted"/>